<reference evidence="1" key="1">
    <citation type="journal article" date="2021" name="Proc. Natl. Acad. Sci. U.S.A.">
        <title>A Catalog of Tens of Thousands of Viruses from Human Metagenomes Reveals Hidden Associations with Chronic Diseases.</title>
        <authorList>
            <person name="Tisza M.J."/>
            <person name="Buck C.B."/>
        </authorList>
    </citation>
    <scope>NUCLEOTIDE SEQUENCE</scope>
    <source>
        <strain evidence="1">Ctz6O13</strain>
    </source>
</reference>
<protein>
    <submittedName>
        <fullName evidence="1">Uncharacterized protein</fullName>
    </submittedName>
</protein>
<organism evidence="1">
    <name type="scientific">Podoviridae sp. ctz6O13</name>
    <dbReference type="NCBI Taxonomy" id="2827757"/>
    <lineage>
        <taxon>Viruses</taxon>
        <taxon>Duplodnaviria</taxon>
        <taxon>Heunggongvirae</taxon>
        <taxon>Uroviricota</taxon>
        <taxon>Caudoviricetes</taxon>
    </lineage>
</organism>
<sequence>MGKFTFEKGFCRMVNGWAFHCLSRHSDRPVSASLELIEMCNGETCLNLVLFLECSGVLFDKEFVSNLFGVSGDDVLTQYHGRKDFMTQVLFHEVDYDKIVESWDGHTLTLKMV</sequence>
<evidence type="ECO:0000313" key="1">
    <source>
        <dbReference type="EMBL" id="DAF63812.1"/>
    </source>
</evidence>
<name>A0A8S5TKG8_9CAUD</name>
<proteinExistence type="predicted"/>
<accession>A0A8S5TKG8</accession>
<dbReference type="EMBL" id="BK032843">
    <property type="protein sequence ID" value="DAF63812.1"/>
    <property type="molecule type" value="Genomic_DNA"/>
</dbReference>